<evidence type="ECO:0000313" key="1">
    <source>
        <dbReference type="EMBL" id="KAL0178315.1"/>
    </source>
</evidence>
<evidence type="ECO:0000313" key="2">
    <source>
        <dbReference type="Proteomes" id="UP001529510"/>
    </source>
</evidence>
<gene>
    <name evidence="1" type="ORF">M9458_027209</name>
</gene>
<protein>
    <submittedName>
        <fullName evidence="1">Uncharacterized protein</fullName>
    </submittedName>
</protein>
<reference evidence="1 2" key="1">
    <citation type="submission" date="2024-05" db="EMBL/GenBank/DDBJ databases">
        <title>Genome sequencing and assembly of Indian major carp, Cirrhinus mrigala (Hamilton, 1822).</title>
        <authorList>
            <person name="Mohindra V."/>
            <person name="Chowdhury L.M."/>
            <person name="Lal K."/>
            <person name="Jena J.K."/>
        </authorList>
    </citation>
    <scope>NUCLEOTIDE SEQUENCE [LARGE SCALE GENOMIC DNA]</scope>
    <source>
        <strain evidence="1">CM1030</strain>
        <tissue evidence="1">Blood</tissue>
    </source>
</reference>
<feature type="non-terminal residue" evidence="1">
    <location>
        <position position="52"/>
    </location>
</feature>
<keyword evidence="2" id="KW-1185">Reference proteome</keyword>
<dbReference type="EMBL" id="JAMKFB020000013">
    <property type="protein sequence ID" value="KAL0178315.1"/>
    <property type="molecule type" value="Genomic_DNA"/>
</dbReference>
<name>A0ABD0PX86_CIRMR</name>
<organism evidence="1 2">
    <name type="scientific">Cirrhinus mrigala</name>
    <name type="common">Mrigala</name>
    <dbReference type="NCBI Taxonomy" id="683832"/>
    <lineage>
        <taxon>Eukaryota</taxon>
        <taxon>Metazoa</taxon>
        <taxon>Chordata</taxon>
        <taxon>Craniata</taxon>
        <taxon>Vertebrata</taxon>
        <taxon>Euteleostomi</taxon>
        <taxon>Actinopterygii</taxon>
        <taxon>Neopterygii</taxon>
        <taxon>Teleostei</taxon>
        <taxon>Ostariophysi</taxon>
        <taxon>Cypriniformes</taxon>
        <taxon>Cyprinidae</taxon>
        <taxon>Labeoninae</taxon>
        <taxon>Labeonini</taxon>
        <taxon>Cirrhinus</taxon>
    </lineage>
</organism>
<sequence>MALDSPNTGIVDWRIVALTYGKDFQEAGGTVLTNFEASDIKVAAESPAGSAE</sequence>
<comment type="caution">
    <text evidence="1">The sequence shown here is derived from an EMBL/GenBank/DDBJ whole genome shotgun (WGS) entry which is preliminary data.</text>
</comment>
<dbReference type="Proteomes" id="UP001529510">
    <property type="component" value="Unassembled WGS sequence"/>
</dbReference>
<proteinExistence type="predicted"/>
<accession>A0ABD0PX86</accession>
<dbReference type="AlphaFoldDB" id="A0ABD0PX86"/>